<dbReference type="InterPro" id="IPR007892">
    <property type="entry name" value="CHASE4"/>
</dbReference>
<evidence type="ECO:0000256" key="2">
    <source>
        <dbReference type="ARBA" id="ARBA00012528"/>
    </source>
</evidence>
<name>A0A3S0IU87_9GAMM</name>
<dbReference type="Pfam" id="PF00990">
    <property type="entry name" value="GGDEF"/>
    <property type="match status" value="1"/>
</dbReference>
<dbReference type="PANTHER" id="PTHR45138">
    <property type="entry name" value="REGULATORY COMPONENTS OF SENSORY TRANSDUCTION SYSTEM"/>
    <property type="match status" value="1"/>
</dbReference>
<feature type="domain" description="HAMP" evidence="5">
    <location>
        <begin position="287"/>
        <end position="340"/>
    </location>
</feature>
<protein>
    <recommendedName>
        <fullName evidence="2">diguanylate cyclase</fullName>
        <ecNumber evidence="2">2.7.7.65</ecNumber>
    </recommendedName>
</protein>
<dbReference type="PANTHER" id="PTHR45138:SF9">
    <property type="entry name" value="DIGUANYLATE CYCLASE DGCM-RELATED"/>
    <property type="match status" value="1"/>
</dbReference>
<evidence type="ECO:0000313" key="8">
    <source>
        <dbReference type="Proteomes" id="UP000267448"/>
    </source>
</evidence>
<dbReference type="EC" id="2.7.7.65" evidence="2"/>
<evidence type="ECO:0000256" key="4">
    <source>
        <dbReference type="SAM" id="Phobius"/>
    </source>
</evidence>
<dbReference type="PROSITE" id="PS50887">
    <property type="entry name" value="GGDEF"/>
    <property type="match status" value="1"/>
</dbReference>
<dbReference type="InterPro" id="IPR029787">
    <property type="entry name" value="Nucleotide_cyclase"/>
</dbReference>
<comment type="cofactor">
    <cofactor evidence="1">
        <name>Mg(2+)</name>
        <dbReference type="ChEBI" id="CHEBI:18420"/>
    </cofactor>
</comment>
<sequence length="526" mass="60009">MKLNHFLNLLGLVILLFSFFTASVLYHFVYLPSIESQIRSQQEKELLTVRRGIKFAQKSLETLCYDYAVWDEMVKFVDSREPGFIESNLSVNTFEVADIDGAYLFDTQGKLLWQYFVTPDFSSHHLQKDITTWVGQVLPDENIITKQLPSTRNGIINLDGTVVYFSNAVVLPTNGAGEIAGSLLMVREIDNSLVDQISQLSLVNFNIEGLDPEKSYSGLTNFNSMPQIGVLASKHEWLINDVFGVPTLKISLVHDERVTPSILTPESMLLFITLIIASSCSVIPVSIMILRPIRSASLVLDKMAERGVLYKMRTTWHIDEMVRLTSSFNLMVDKLERHQNYLESLSYKDPLTGIANRRSLEVFAQRAFTQWKEGKGVIGFLMIDIDLFKEYNDTLGHQAGDQAILSIAQTLLLECRRRGELVTRYGGEEFCVVIQGDNFAQMELLSKRMLEKVRELNIYHPKSCFDDRVTVSIGGVFYERFHPSFSDVSWKRMIAQADEQLYEAKLSGRNKLMLEYKRVESLKLVE</sequence>
<dbReference type="GO" id="GO:0052621">
    <property type="term" value="F:diguanylate cyclase activity"/>
    <property type="evidence" value="ECO:0007669"/>
    <property type="project" value="UniProtKB-EC"/>
</dbReference>
<keyword evidence="4" id="KW-1133">Transmembrane helix</keyword>
<dbReference type="CDD" id="cd01949">
    <property type="entry name" value="GGDEF"/>
    <property type="match status" value="1"/>
</dbReference>
<dbReference type="EMBL" id="RXNU01000002">
    <property type="protein sequence ID" value="RTR39852.1"/>
    <property type="molecule type" value="Genomic_DNA"/>
</dbReference>
<dbReference type="RefSeq" id="WP_126518792.1">
    <property type="nucleotide sequence ID" value="NZ_RXNU01000002.1"/>
</dbReference>
<evidence type="ECO:0000259" key="5">
    <source>
        <dbReference type="PROSITE" id="PS50885"/>
    </source>
</evidence>
<dbReference type="Proteomes" id="UP000267448">
    <property type="component" value="Unassembled WGS sequence"/>
</dbReference>
<reference evidence="7 8" key="1">
    <citation type="submission" date="2018-12" db="EMBL/GenBank/DDBJ databases">
        <authorList>
            <person name="Yu L."/>
        </authorList>
    </citation>
    <scope>NUCLEOTIDE SEQUENCE [LARGE SCALE GENOMIC DNA]</scope>
    <source>
        <strain evidence="7 8">HAW-EB2</strain>
    </source>
</reference>
<accession>A0A3S0IU87</accession>
<dbReference type="GO" id="GO:1902201">
    <property type="term" value="P:negative regulation of bacterial-type flagellum-dependent cell motility"/>
    <property type="evidence" value="ECO:0007669"/>
    <property type="project" value="TreeGrafter"/>
</dbReference>
<dbReference type="InterPro" id="IPR050469">
    <property type="entry name" value="Diguanylate_Cyclase"/>
</dbReference>
<comment type="catalytic activity">
    <reaction evidence="3">
        <text>2 GTP = 3',3'-c-di-GMP + 2 diphosphate</text>
        <dbReference type="Rhea" id="RHEA:24898"/>
        <dbReference type="ChEBI" id="CHEBI:33019"/>
        <dbReference type="ChEBI" id="CHEBI:37565"/>
        <dbReference type="ChEBI" id="CHEBI:58805"/>
        <dbReference type="EC" id="2.7.7.65"/>
    </reaction>
</comment>
<dbReference type="PROSITE" id="PS50885">
    <property type="entry name" value="HAMP"/>
    <property type="match status" value="1"/>
</dbReference>
<comment type="caution">
    <text evidence="7">The sequence shown here is derived from an EMBL/GenBank/DDBJ whole genome shotgun (WGS) entry which is preliminary data.</text>
</comment>
<dbReference type="GO" id="GO:0007165">
    <property type="term" value="P:signal transduction"/>
    <property type="evidence" value="ECO:0007669"/>
    <property type="project" value="InterPro"/>
</dbReference>
<keyword evidence="8" id="KW-1185">Reference proteome</keyword>
<dbReference type="SUPFAM" id="SSF55073">
    <property type="entry name" value="Nucleotide cyclase"/>
    <property type="match status" value="1"/>
</dbReference>
<dbReference type="GO" id="GO:0043709">
    <property type="term" value="P:cell adhesion involved in single-species biofilm formation"/>
    <property type="evidence" value="ECO:0007669"/>
    <property type="project" value="TreeGrafter"/>
</dbReference>
<dbReference type="FunFam" id="3.30.70.270:FF:000001">
    <property type="entry name" value="Diguanylate cyclase domain protein"/>
    <property type="match status" value="1"/>
</dbReference>
<evidence type="ECO:0000256" key="1">
    <source>
        <dbReference type="ARBA" id="ARBA00001946"/>
    </source>
</evidence>
<gene>
    <name evidence="7" type="ORF">EKG38_03600</name>
</gene>
<dbReference type="InterPro" id="IPR000160">
    <property type="entry name" value="GGDEF_dom"/>
</dbReference>
<dbReference type="NCBIfam" id="TIGR00254">
    <property type="entry name" value="GGDEF"/>
    <property type="match status" value="1"/>
</dbReference>
<dbReference type="OrthoDB" id="9812260at2"/>
<dbReference type="Gene3D" id="3.30.70.270">
    <property type="match status" value="1"/>
</dbReference>
<feature type="transmembrane region" description="Helical" evidence="4">
    <location>
        <begin position="7"/>
        <end position="29"/>
    </location>
</feature>
<evidence type="ECO:0000313" key="7">
    <source>
        <dbReference type="EMBL" id="RTR39852.1"/>
    </source>
</evidence>
<dbReference type="GO" id="GO:0005886">
    <property type="term" value="C:plasma membrane"/>
    <property type="evidence" value="ECO:0007669"/>
    <property type="project" value="TreeGrafter"/>
</dbReference>
<dbReference type="Pfam" id="PF05228">
    <property type="entry name" value="CHASE4"/>
    <property type="match status" value="1"/>
</dbReference>
<evidence type="ECO:0000259" key="6">
    <source>
        <dbReference type="PROSITE" id="PS50887"/>
    </source>
</evidence>
<keyword evidence="4" id="KW-0472">Membrane</keyword>
<dbReference type="InterPro" id="IPR043128">
    <property type="entry name" value="Rev_trsase/Diguanyl_cyclase"/>
</dbReference>
<evidence type="ECO:0000256" key="3">
    <source>
        <dbReference type="ARBA" id="ARBA00034247"/>
    </source>
</evidence>
<dbReference type="InterPro" id="IPR003660">
    <property type="entry name" value="HAMP_dom"/>
</dbReference>
<dbReference type="AlphaFoldDB" id="A0A3S0IU87"/>
<keyword evidence="4" id="KW-0812">Transmembrane</keyword>
<proteinExistence type="predicted"/>
<organism evidence="7 8">
    <name type="scientific">Shewanella canadensis</name>
    <dbReference type="NCBI Taxonomy" id="271096"/>
    <lineage>
        <taxon>Bacteria</taxon>
        <taxon>Pseudomonadati</taxon>
        <taxon>Pseudomonadota</taxon>
        <taxon>Gammaproteobacteria</taxon>
        <taxon>Alteromonadales</taxon>
        <taxon>Shewanellaceae</taxon>
        <taxon>Shewanella</taxon>
    </lineage>
</organism>
<feature type="domain" description="GGDEF" evidence="6">
    <location>
        <begin position="376"/>
        <end position="517"/>
    </location>
</feature>
<dbReference type="SMART" id="SM00267">
    <property type="entry name" value="GGDEF"/>
    <property type="match status" value="1"/>
</dbReference>